<evidence type="ECO:0000313" key="1">
    <source>
        <dbReference type="EMBL" id="CAG8715274.1"/>
    </source>
</evidence>
<accession>A0A9N9N9R3</accession>
<dbReference type="AlphaFoldDB" id="A0A9N9N9R3"/>
<evidence type="ECO:0000313" key="2">
    <source>
        <dbReference type="Proteomes" id="UP000789405"/>
    </source>
</evidence>
<organism evidence="1 2">
    <name type="scientific">Dentiscutata erythropus</name>
    <dbReference type="NCBI Taxonomy" id="1348616"/>
    <lineage>
        <taxon>Eukaryota</taxon>
        <taxon>Fungi</taxon>
        <taxon>Fungi incertae sedis</taxon>
        <taxon>Mucoromycota</taxon>
        <taxon>Glomeromycotina</taxon>
        <taxon>Glomeromycetes</taxon>
        <taxon>Diversisporales</taxon>
        <taxon>Gigasporaceae</taxon>
        <taxon>Dentiscutata</taxon>
    </lineage>
</organism>
<proteinExistence type="predicted"/>
<name>A0A9N9N9R3_9GLOM</name>
<dbReference type="EMBL" id="CAJVPY010010091">
    <property type="protein sequence ID" value="CAG8715274.1"/>
    <property type="molecule type" value="Genomic_DNA"/>
</dbReference>
<sequence length="72" mass="8163">MKTGIGGISLKPKRVELGLKNSETQKSRVGFEEPETQRIKVRIGDMNSEIQKIEVGLRTPKPEEVKLEFEKP</sequence>
<protein>
    <submittedName>
        <fullName evidence="1">19536_t:CDS:1</fullName>
    </submittedName>
</protein>
<gene>
    <name evidence="1" type="ORF">DERYTH_LOCUS13888</name>
</gene>
<comment type="caution">
    <text evidence="1">The sequence shown here is derived from an EMBL/GenBank/DDBJ whole genome shotgun (WGS) entry which is preliminary data.</text>
</comment>
<reference evidence="1" key="1">
    <citation type="submission" date="2021-06" db="EMBL/GenBank/DDBJ databases">
        <authorList>
            <person name="Kallberg Y."/>
            <person name="Tangrot J."/>
            <person name="Rosling A."/>
        </authorList>
    </citation>
    <scope>NUCLEOTIDE SEQUENCE</scope>
    <source>
        <strain evidence="1">MA453B</strain>
    </source>
</reference>
<keyword evidence="2" id="KW-1185">Reference proteome</keyword>
<dbReference type="Proteomes" id="UP000789405">
    <property type="component" value="Unassembled WGS sequence"/>
</dbReference>